<keyword evidence="1" id="KW-0472">Membrane</keyword>
<organism evidence="2 3">
    <name type="scientific">Candidatus Roizmanbacteria bacterium CG2_30_33_16</name>
    <dbReference type="NCBI Taxonomy" id="1805340"/>
    <lineage>
        <taxon>Bacteria</taxon>
        <taxon>Candidatus Roizmaniibacteriota</taxon>
    </lineage>
</organism>
<reference evidence="2 3" key="1">
    <citation type="journal article" date="2016" name="Environ. Microbiol.">
        <title>Genomic resolution of a cold subsurface aquifer community provides metabolic insights for novel microbes adapted to high CO concentrations.</title>
        <authorList>
            <person name="Probst A.J."/>
            <person name="Castelle C.J."/>
            <person name="Singh A."/>
            <person name="Brown C.T."/>
            <person name="Anantharaman K."/>
            <person name="Sharon I."/>
            <person name="Hug L.A."/>
            <person name="Burstein D."/>
            <person name="Emerson J.B."/>
            <person name="Thomas B.C."/>
            <person name="Banfield J.F."/>
        </authorList>
    </citation>
    <scope>NUCLEOTIDE SEQUENCE [LARGE SCALE GENOMIC DNA]</scope>
    <source>
        <strain evidence="2">CG2_30_33_16</strain>
    </source>
</reference>
<dbReference type="AlphaFoldDB" id="A0A1J5HCB5"/>
<dbReference type="EMBL" id="MNZM01000122">
    <property type="protein sequence ID" value="OIP82180.1"/>
    <property type="molecule type" value="Genomic_DNA"/>
</dbReference>
<feature type="transmembrane region" description="Helical" evidence="1">
    <location>
        <begin position="12"/>
        <end position="33"/>
    </location>
</feature>
<proteinExistence type="predicted"/>
<dbReference type="Proteomes" id="UP000183758">
    <property type="component" value="Unassembled WGS sequence"/>
</dbReference>
<evidence type="ECO:0000256" key="1">
    <source>
        <dbReference type="SAM" id="Phobius"/>
    </source>
</evidence>
<accession>A0A1J5HCB5</accession>
<protein>
    <submittedName>
        <fullName evidence="2">Uncharacterized protein</fullName>
    </submittedName>
</protein>
<evidence type="ECO:0000313" key="2">
    <source>
        <dbReference type="EMBL" id="OIP82180.1"/>
    </source>
</evidence>
<keyword evidence="1" id="KW-1133">Transmembrane helix</keyword>
<keyword evidence="1" id="KW-0812">Transmembrane</keyword>
<gene>
    <name evidence="2" type="ORF">AUK04_05125</name>
</gene>
<name>A0A1J5HCB5_9BACT</name>
<evidence type="ECO:0000313" key="3">
    <source>
        <dbReference type="Proteomes" id="UP000183758"/>
    </source>
</evidence>
<comment type="caution">
    <text evidence="2">The sequence shown here is derived from an EMBL/GenBank/DDBJ whole genome shotgun (WGS) entry which is preliminary data.</text>
</comment>
<sequence>MKNKQVTHINHGNFWTGFSLGSILALIALYAFGTKKGRNYLQKIISVAENWEDHLEILVKEVEDVVKNRKQENKGENSDFVGQLLDKIKSKSN</sequence>